<reference evidence="7" key="1">
    <citation type="journal article" date="2009" name="Nature">
        <title>Genome sequence and analysis of the Irish potato famine pathogen Phytophthora infestans.</title>
        <authorList>
            <consortium name="The Broad Institute Genome Sequencing Platform"/>
            <person name="Haas B.J."/>
            <person name="Kamoun S."/>
            <person name="Zody M.C."/>
            <person name="Jiang R.H."/>
            <person name="Handsaker R.E."/>
            <person name="Cano L.M."/>
            <person name="Grabherr M."/>
            <person name="Kodira C.D."/>
            <person name="Raffaele S."/>
            <person name="Torto-Alalibo T."/>
            <person name="Bozkurt T.O."/>
            <person name="Ah-Fong A.M."/>
            <person name="Alvarado L."/>
            <person name="Anderson V.L."/>
            <person name="Armstrong M.R."/>
            <person name="Avrova A."/>
            <person name="Baxter L."/>
            <person name="Beynon J."/>
            <person name="Boevink P.C."/>
            <person name="Bollmann S.R."/>
            <person name="Bos J.I."/>
            <person name="Bulone V."/>
            <person name="Cai G."/>
            <person name="Cakir C."/>
            <person name="Carrington J.C."/>
            <person name="Chawner M."/>
            <person name="Conti L."/>
            <person name="Costanzo S."/>
            <person name="Ewan R."/>
            <person name="Fahlgren N."/>
            <person name="Fischbach M.A."/>
            <person name="Fugelstad J."/>
            <person name="Gilroy E.M."/>
            <person name="Gnerre S."/>
            <person name="Green P.J."/>
            <person name="Grenville-Briggs L.J."/>
            <person name="Griffith J."/>
            <person name="Grunwald N.J."/>
            <person name="Horn K."/>
            <person name="Horner N.R."/>
            <person name="Hu C.H."/>
            <person name="Huitema E."/>
            <person name="Jeong D.H."/>
            <person name="Jones A.M."/>
            <person name="Jones J.D."/>
            <person name="Jones R.W."/>
            <person name="Karlsson E.K."/>
            <person name="Kunjeti S.G."/>
            <person name="Lamour K."/>
            <person name="Liu Z."/>
            <person name="Ma L."/>
            <person name="Maclean D."/>
            <person name="Chibucos M.C."/>
            <person name="McDonald H."/>
            <person name="McWalters J."/>
            <person name="Meijer H.J."/>
            <person name="Morgan W."/>
            <person name="Morris P.F."/>
            <person name="Munro C.A."/>
            <person name="O'Neill K."/>
            <person name="Ospina-Giraldo M."/>
            <person name="Pinzon A."/>
            <person name="Pritchard L."/>
            <person name="Ramsahoye B."/>
            <person name="Ren Q."/>
            <person name="Restrepo S."/>
            <person name="Roy S."/>
            <person name="Sadanandom A."/>
            <person name="Savidor A."/>
            <person name="Schornack S."/>
            <person name="Schwartz D.C."/>
            <person name="Schumann U.D."/>
            <person name="Schwessinger B."/>
            <person name="Seyer L."/>
            <person name="Sharpe T."/>
            <person name="Silvar C."/>
            <person name="Song J."/>
            <person name="Studholme D.J."/>
            <person name="Sykes S."/>
            <person name="Thines M."/>
            <person name="van de Vondervoort P.J."/>
            <person name="Phuntumart V."/>
            <person name="Wawra S."/>
            <person name="Weide R."/>
            <person name="Win J."/>
            <person name="Young C."/>
            <person name="Zhou S."/>
            <person name="Fry W."/>
            <person name="Meyers B.C."/>
            <person name="van West P."/>
            <person name="Ristaino J."/>
            <person name="Govers F."/>
            <person name="Birch P.R."/>
            <person name="Whisson S.C."/>
            <person name="Judelson H.S."/>
            <person name="Nusbaum C."/>
        </authorList>
    </citation>
    <scope>NUCLEOTIDE SEQUENCE [LARGE SCALE GENOMIC DNA]</scope>
    <source>
        <strain evidence="7">T30-4</strain>
    </source>
</reference>
<gene>
    <name evidence="6" type="ORF">PITG_14086</name>
</gene>
<evidence type="ECO:0000256" key="2">
    <source>
        <dbReference type="ARBA" id="ARBA00010400"/>
    </source>
</evidence>
<dbReference type="Pfam" id="PF16810">
    <property type="entry name" value="RXLR"/>
    <property type="match status" value="1"/>
</dbReference>
<dbReference type="RefSeq" id="XP_002899215.1">
    <property type="nucleotide sequence ID" value="XM_002899169.1"/>
</dbReference>
<keyword evidence="4 5" id="KW-0732">Signal</keyword>
<protein>
    <recommendedName>
        <fullName evidence="5">RxLR effector protein</fullName>
    </recommendedName>
</protein>
<dbReference type="InParanoid" id="D0NNL3"/>
<dbReference type="HOGENOM" id="CLU_2042650_0_0_1"/>
<comment type="similarity">
    <text evidence="2 5">Belongs to the RxLR effector family.</text>
</comment>
<dbReference type="PROSITE" id="PS51257">
    <property type="entry name" value="PROKAR_LIPOPROTEIN"/>
    <property type="match status" value="1"/>
</dbReference>
<sequence length="121" mass="13392">MRTRFAFLVATFFISACTANGLEATESTDTQTSKQVLPKAAHSIKAIGGSFNRFLRSPGGEEDEERTPFSFGQVKNIMEKLKGKTMEEALHHLQYLRLPSDQREALLTVHLANAAKPARNA</sequence>
<dbReference type="Proteomes" id="UP000006643">
    <property type="component" value="Unassembled WGS sequence"/>
</dbReference>
<evidence type="ECO:0000256" key="5">
    <source>
        <dbReference type="RuleBase" id="RU367124"/>
    </source>
</evidence>
<organism evidence="6 7">
    <name type="scientific">Phytophthora infestans (strain T30-4)</name>
    <name type="common">Potato late blight agent</name>
    <dbReference type="NCBI Taxonomy" id="403677"/>
    <lineage>
        <taxon>Eukaryota</taxon>
        <taxon>Sar</taxon>
        <taxon>Stramenopiles</taxon>
        <taxon>Oomycota</taxon>
        <taxon>Peronosporomycetes</taxon>
        <taxon>Peronosporales</taxon>
        <taxon>Peronosporaceae</taxon>
        <taxon>Phytophthora</taxon>
    </lineage>
</organism>
<dbReference type="OrthoDB" id="122024at2759"/>
<comment type="domain">
    <text evidence="5">The RxLR-dEER motif acts to carry the protein into the host cell cytoplasm through binding to cell surface phosphatidylinositol-3-phosphate.</text>
</comment>
<feature type="signal peptide" evidence="5">
    <location>
        <begin position="1"/>
        <end position="19"/>
    </location>
</feature>
<comment type="function">
    <text evidence="5">Effector that suppresses plant defense responses during pathogen infection.</text>
</comment>
<evidence type="ECO:0000256" key="3">
    <source>
        <dbReference type="ARBA" id="ARBA00022525"/>
    </source>
</evidence>
<evidence type="ECO:0000256" key="1">
    <source>
        <dbReference type="ARBA" id="ARBA00004613"/>
    </source>
</evidence>
<accession>D0NNL3</accession>
<proteinExistence type="inferred from homology"/>
<dbReference type="OMA" id="RACHILQ"/>
<dbReference type="InterPro" id="IPR031825">
    <property type="entry name" value="RXLR"/>
</dbReference>
<dbReference type="GeneID" id="9468302"/>
<dbReference type="KEGG" id="pif:PITG_14086"/>
<dbReference type="EMBL" id="DS028149">
    <property type="protein sequence ID" value="EEY62184.1"/>
    <property type="molecule type" value="Genomic_DNA"/>
</dbReference>
<keyword evidence="3 5" id="KW-0964">Secreted</keyword>
<feature type="chain" id="PRO_5044977895" description="RxLR effector protein" evidence="5">
    <location>
        <begin position="20"/>
        <end position="121"/>
    </location>
</feature>
<evidence type="ECO:0000313" key="6">
    <source>
        <dbReference type="EMBL" id="EEY62184.1"/>
    </source>
</evidence>
<dbReference type="AlphaFoldDB" id="D0NNL3"/>
<comment type="subcellular location">
    <subcellularLocation>
        <location evidence="1 5">Secreted</location>
    </subcellularLocation>
</comment>
<keyword evidence="7" id="KW-1185">Reference proteome</keyword>
<evidence type="ECO:0000313" key="7">
    <source>
        <dbReference type="Proteomes" id="UP000006643"/>
    </source>
</evidence>
<evidence type="ECO:0000256" key="4">
    <source>
        <dbReference type="ARBA" id="ARBA00022729"/>
    </source>
</evidence>
<name>D0NNL3_PHYIT</name>
<dbReference type="VEuPathDB" id="FungiDB:PITG_14086"/>